<gene>
    <name evidence="1" type="ORF">NPIL_169671</name>
</gene>
<sequence>MEETFSRGENQLINRHAHAFPGEFLFIFHILEYVSDIVDIGSALALLVIDWLTFKSIGLLLRYSYGPGKHLAVRNLGALEILCQAPSISKYITNLLIGLFSILWNT</sequence>
<comment type="caution">
    <text evidence="1">The sequence shown here is derived from an EMBL/GenBank/DDBJ whole genome shotgun (WGS) entry which is preliminary data.</text>
</comment>
<evidence type="ECO:0000313" key="1">
    <source>
        <dbReference type="EMBL" id="GFS50744.1"/>
    </source>
</evidence>
<dbReference type="Proteomes" id="UP000887013">
    <property type="component" value="Unassembled WGS sequence"/>
</dbReference>
<keyword evidence="2" id="KW-1185">Reference proteome</keyword>
<accession>A0A8X6INP1</accession>
<organism evidence="1 2">
    <name type="scientific">Nephila pilipes</name>
    <name type="common">Giant wood spider</name>
    <name type="synonym">Nephila maculata</name>
    <dbReference type="NCBI Taxonomy" id="299642"/>
    <lineage>
        <taxon>Eukaryota</taxon>
        <taxon>Metazoa</taxon>
        <taxon>Ecdysozoa</taxon>
        <taxon>Arthropoda</taxon>
        <taxon>Chelicerata</taxon>
        <taxon>Arachnida</taxon>
        <taxon>Araneae</taxon>
        <taxon>Araneomorphae</taxon>
        <taxon>Entelegynae</taxon>
        <taxon>Araneoidea</taxon>
        <taxon>Nephilidae</taxon>
        <taxon>Nephila</taxon>
    </lineage>
</organism>
<proteinExistence type="predicted"/>
<evidence type="ECO:0000313" key="2">
    <source>
        <dbReference type="Proteomes" id="UP000887013"/>
    </source>
</evidence>
<protein>
    <submittedName>
        <fullName evidence="1">Uncharacterized protein</fullName>
    </submittedName>
</protein>
<name>A0A8X6INP1_NEPPI</name>
<dbReference type="AlphaFoldDB" id="A0A8X6INP1"/>
<dbReference type="EMBL" id="BMAW01045577">
    <property type="protein sequence ID" value="GFS50744.1"/>
    <property type="molecule type" value="Genomic_DNA"/>
</dbReference>
<reference evidence="1" key="1">
    <citation type="submission" date="2020-08" db="EMBL/GenBank/DDBJ databases">
        <title>Multicomponent nature underlies the extraordinary mechanical properties of spider dragline silk.</title>
        <authorList>
            <person name="Kono N."/>
            <person name="Nakamura H."/>
            <person name="Mori M."/>
            <person name="Yoshida Y."/>
            <person name="Ohtoshi R."/>
            <person name="Malay A.D."/>
            <person name="Moran D.A.P."/>
            <person name="Tomita M."/>
            <person name="Numata K."/>
            <person name="Arakawa K."/>
        </authorList>
    </citation>
    <scope>NUCLEOTIDE SEQUENCE</scope>
</reference>